<dbReference type="STRING" id="1027249.SAMN05216179_1020"/>
<sequence>MRNFKFAINTSTIIPFDLSVIDQVKVAAEAGYDGIELWVKDLQAFLEKGGSLNELTDCLKESDIEVVNAISFFKWSDSDEATRKQGLLEAEQEMKLLKEIGCKAVAAPPSGNLADIPLQTIADHYHELIMLANQIGIDVYLEFWGKALKLKTLSEAIFIAIESELPDVKILLDPFHMYIGDSNFTGLAYLRQEHIGIFHVNDYPAEPQRDVINDSDRVFPGDGIAPTEQIATYLEKINYNGYLSLELFIEDYGTQSALEVARYGLKRMKQTYL</sequence>
<dbReference type="AlphaFoldDB" id="A0A1M7LC28"/>
<dbReference type="PANTHER" id="PTHR12110:SF48">
    <property type="entry name" value="BLL3656 PROTEIN"/>
    <property type="match status" value="1"/>
</dbReference>
<organism evidence="2 3">
    <name type="scientific">Gracilibacillus kekensis</name>
    <dbReference type="NCBI Taxonomy" id="1027249"/>
    <lineage>
        <taxon>Bacteria</taxon>
        <taxon>Bacillati</taxon>
        <taxon>Bacillota</taxon>
        <taxon>Bacilli</taxon>
        <taxon>Bacillales</taxon>
        <taxon>Bacillaceae</taxon>
        <taxon>Gracilibacillus</taxon>
    </lineage>
</organism>
<feature type="domain" description="Xylose isomerase-like TIM barrel" evidence="1">
    <location>
        <begin position="25"/>
        <end position="269"/>
    </location>
</feature>
<dbReference type="Pfam" id="PF01261">
    <property type="entry name" value="AP_endonuc_2"/>
    <property type="match status" value="1"/>
</dbReference>
<keyword evidence="2" id="KW-0413">Isomerase</keyword>
<dbReference type="InterPro" id="IPR013022">
    <property type="entry name" value="Xyl_isomerase-like_TIM-brl"/>
</dbReference>
<proteinExistence type="predicted"/>
<dbReference type="GO" id="GO:0016853">
    <property type="term" value="F:isomerase activity"/>
    <property type="evidence" value="ECO:0007669"/>
    <property type="project" value="UniProtKB-KW"/>
</dbReference>
<reference evidence="2 3" key="1">
    <citation type="submission" date="2016-11" db="EMBL/GenBank/DDBJ databases">
        <authorList>
            <person name="Jaros S."/>
            <person name="Januszkiewicz K."/>
            <person name="Wedrychowicz H."/>
        </authorList>
    </citation>
    <scope>NUCLEOTIDE SEQUENCE [LARGE SCALE GENOMIC DNA]</scope>
    <source>
        <strain evidence="2 3">CGMCC 1.10681</strain>
    </source>
</reference>
<gene>
    <name evidence="2" type="ORF">SAMN05216179_1020</name>
</gene>
<dbReference type="SUPFAM" id="SSF51658">
    <property type="entry name" value="Xylose isomerase-like"/>
    <property type="match status" value="1"/>
</dbReference>
<protein>
    <submittedName>
        <fullName evidence="2">Sugar phosphate isomerase/epimerase</fullName>
    </submittedName>
</protein>
<dbReference type="PANTHER" id="PTHR12110">
    <property type="entry name" value="HYDROXYPYRUVATE ISOMERASE"/>
    <property type="match status" value="1"/>
</dbReference>
<evidence type="ECO:0000313" key="2">
    <source>
        <dbReference type="EMBL" id="SHM75425.1"/>
    </source>
</evidence>
<evidence type="ECO:0000259" key="1">
    <source>
        <dbReference type="Pfam" id="PF01261"/>
    </source>
</evidence>
<dbReference type="Proteomes" id="UP000184184">
    <property type="component" value="Unassembled WGS sequence"/>
</dbReference>
<dbReference type="InterPro" id="IPR050312">
    <property type="entry name" value="IolE/XylAMocC-like"/>
</dbReference>
<name>A0A1M7LC28_9BACI</name>
<dbReference type="InterPro" id="IPR036237">
    <property type="entry name" value="Xyl_isomerase-like_sf"/>
</dbReference>
<dbReference type="Gene3D" id="3.20.20.150">
    <property type="entry name" value="Divalent-metal-dependent TIM barrel enzymes"/>
    <property type="match status" value="1"/>
</dbReference>
<dbReference type="RefSeq" id="WP_073200208.1">
    <property type="nucleotide sequence ID" value="NZ_FRCZ01000001.1"/>
</dbReference>
<evidence type="ECO:0000313" key="3">
    <source>
        <dbReference type="Proteomes" id="UP000184184"/>
    </source>
</evidence>
<accession>A0A1M7LC28</accession>
<keyword evidence="3" id="KW-1185">Reference proteome</keyword>
<dbReference type="EMBL" id="FRCZ01000001">
    <property type="protein sequence ID" value="SHM75425.1"/>
    <property type="molecule type" value="Genomic_DNA"/>
</dbReference>